<dbReference type="Gene3D" id="3.40.140.10">
    <property type="entry name" value="Cytidine Deaminase, domain 2"/>
    <property type="match status" value="1"/>
</dbReference>
<gene>
    <name evidence="4" type="ORF">AUC44_11910</name>
</gene>
<organism evidence="4 5">
    <name type="scientific">Deinococcus actinosclerus</name>
    <dbReference type="NCBI Taxonomy" id="1768108"/>
    <lineage>
        <taxon>Bacteria</taxon>
        <taxon>Thermotogati</taxon>
        <taxon>Deinococcota</taxon>
        <taxon>Deinococci</taxon>
        <taxon>Deinococcales</taxon>
        <taxon>Deinococcaceae</taxon>
        <taxon>Deinococcus</taxon>
    </lineage>
</organism>
<dbReference type="EMBL" id="CP013910">
    <property type="protein sequence ID" value="ALW89513.1"/>
    <property type="molecule type" value="Genomic_DNA"/>
</dbReference>
<dbReference type="InterPro" id="IPR025295">
    <property type="entry name" value="eCIS_core_dom"/>
</dbReference>
<feature type="compositionally biased region" description="Low complexity" evidence="1">
    <location>
        <begin position="17"/>
        <end position="30"/>
    </location>
</feature>
<evidence type="ECO:0000313" key="4">
    <source>
        <dbReference type="EMBL" id="ALW89513.1"/>
    </source>
</evidence>
<reference evidence="4 5" key="1">
    <citation type="submission" date="2015-12" db="EMBL/GenBank/DDBJ databases">
        <authorList>
            <person name="Kim M.K."/>
            <person name="Srinivasan S."/>
            <person name="Lee J.-J."/>
            <person name="Kim K."/>
        </authorList>
    </citation>
    <scope>NUCLEOTIDE SEQUENCE [LARGE SCALE GENOMIC DNA]</scope>
    <source>
        <strain evidence="4 5">BM2</strain>
    </source>
</reference>
<dbReference type="InterPro" id="IPR013158">
    <property type="entry name" value="AID"/>
</dbReference>
<keyword evidence="5" id="KW-1185">Reference proteome</keyword>
<name>A0ABN4K6M2_9DEIO</name>
<evidence type="ECO:0000256" key="1">
    <source>
        <dbReference type="SAM" id="MobiDB-lite"/>
    </source>
</evidence>
<dbReference type="PROSITE" id="PS00903">
    <property type="entry name" value="CYT_DCMP_DEAMINASES_1"/>
    <property type="match status" value="1"/>
</dbReference>
<protein>
    <recommendedName>
        <fullName evidence="6">DUF4157 domain-containing protein</fullName>
    </recommendedName>
</protein>
<feature type="domain" description="eCIS core" evidence="3">
    <location>
        <begin position="247"/>
        <end position="324"/>
    </location>
</feature>
<proteinExistence type="predicted"/>
<dbReference type="InterPro" id="IPR016192">
    <property type="entry name" value="APOBEC/CMP_deaminase_Zn-bd"/>
</dbReference>
<feature type="domain" description="Activation-induced cytidine deaminase AID" evidence="2">
    <location>
        <begin position="960"/>
        <end position="1063"/>
    </location>
</feature>
<accession>A0ABN4K6M2</accession>
<evidence type="ECO:0000259" key="2">
    <source>
        <dbReference type="Pfam" id="PF08210"/>
    </source>
</evidence>
<sequence length="1106" mass="117677">MSAPLTIRRSVKDHPARVPSPAAPSAPTLALSSAAPVQRFLSRPTRAQGQVAQPVLRAATLQRQEDTRLSGAREVVQQQVAALGHVPPVQRLVHTPVPDRPVTPTDWVTVMRARAEGIEGQRLDARTFGEFQTLQRQVAQSLGHAFRADRGEPAARYATYGEHLATLHRHPLSAPVSRVVLGLIPPAERVPLQRATDEALQRQMAQEQAALNFDIHAALQRQLAALDAEATQPVLARIQARRGAGSPLPEAIQRHLEQGLNHDLSRVRIHDDAEADRLAKGVNALAFTTGTDIFFQAGRFNPNTQTGLELLAHEVTHTVQQSQGRVGKGIDPDAGLETEARAMGVKLSRTLPSPKSLFPASPHAPGVYSQGAALRRAQTAAVQRVALKPLYDLHPQAVQRWGNPFSWAADKVRDGVSAIADKGKELIAGALTALPGYRELCMAFGKDLVTGKALAANPDAILDTLTGWVPGPLKDILKALKETQAIPRAWTWFKGELGKLDLGGALGEVASAIGKADLGAARTAVTRRISGLRSLITGSARRIADIGLTALAAGLGPVGQQVVAQLRRGGDLILQVLKNPAEFARNLLGALKGGFSRFAGNAPKHLQNGLGQWLTGASGVTFPARLDLQGVFLTALSVMGLTYQALRGRLVRAMGPNGERQVSAAEGTLDTLKTIRTGLHKADELKTNQAPIGTEVVSGLKTEVTKSVVTAGITKVASMLIPGGGFVQALLGAFRSVQFVVQQGQQIMGVVGSAIQSVSAIAAGNLGAAISGVETTLARSIPVALGFLTKVLGLGSIGTKIKAVIGKVRGKLDALLDRAVARIKGLISKLSRKNTPGQKPGTGEDSSRSVAVKARVRTHLAATLRGPATPAVIRNALEHTMNQFRPQGLNALRTRKAGQGRYGIEASASPYENVGLTDTNIMFDADDLELMTLRRGVALRASINGIEVQTANTPGKKGELPKHAEENFVINAQRILQRFAGQTPEVIVQLSSSPCGDPGCDADLQKKLHNCASTLIEFAQRHQVKLRVQVLGIYSPKVKGGKALSRDGLRRMLDHGIRVETWSPDQALAQLEASAGPLEPGVRQSISSKLRNIIKELEALSGLNLR</sequence>
<dbReference type="Pfam" id="PF08210">
    <property type="entry name" value="APOBEC_N"/>
    <property type="match status" value="1"/>
</dbReference>
<dbReference type="Pfam" id="PF13699">
    <property type="entry name" value="eCIS_core"/>
    <property type="match status" value="1"/>
</dbReference>
<feature type="region of interest" description="Disordered" evidence="1">
    <location>
        <begin position="1"/>
        <end position="30"/>
    </location>
</feature>
<evidence type="ECO:0000259" key="3">
    <source>
        <dbReference type="Pfam" id="PF13699"/>
    </source>
</evidence>
<evidence type="ECO:0008006" key="6">
    <source>
        <dbReference type="Google" id="ProtNLM"/>
    </source>
</evidence>
<dbReference type="RefSeq" id="WP_062158911.1">
    <property type="nucleotide sequence ID" value="NZ_CP013910.1"/>
</dbReference>
<evidence type="ECO:0000313" key="5">
    <source>
        <dbReference type="Proteomes" id="UP000060071"/>
    </source>
</evidence>
<dbReference type="Proteomes" id="UP000060071">
    <property type="component" value="Chromosome"/>
</dbReference>
<feature type="region of interest" description="Disordered" evidence="1">
    <location>
        <begin position="831"/>
        <end position="850"/>
    </location>
</feature>